<feature type="region of interest" description="Disordered" evidence="1">
    <location>
        <begin position="356"/>
        <end position="393"/>
    </location>
</feature>
<gene>
    <name evidence="2" type="ORF">M0813_11608</name>
</gene>
<keyword evidence="3" id="KW-1185">Reference proteome</keyword>
<feature type="compositionally biased region" description="Basic and acidic residues" evidence="1">
    <location>
        <begin position="559"/>
        <end position="573"/>
    </location>
</feature>
<feature type="compositionally biased region" description="Low complexity" evidence="1">
    <location>
        <begin position="163"/>
        <end position="172"/>
    </location>
</feature>
<evidence type="ECO:0000313" key="2">
    <source>
        <dbReference type="EMBL" id="KAJ6255249.1"/>
    </source>
</evidence>
<feature type="compositionally biased region" description="Acidic residues" evidence="1">
    <location>
        <begin position="288"/>
        <end position="312"/>
    </location>
</feature>
<evidence type="ECO:0000313" key="3">
    <source>
        <dbReference type="Proteomes" id="UP001150062"/>
    </source>
</evidence>
<feature type="region of interest" description="Disordered" evidence="1">
    <location>
        <begin position="245"/>
        <end position="316"/>
    </location>
</feature>
<proteinExistence type="predicted"/>
<feature type="compositionally biased region" description="Low complexity" evidence="1">
    <location>
        <begin position="362"/>
        <end position="386"/>
    </location>
</feature>
<feature type="region of interest" description="Disordered" evidence="1">
    <location>
        <begin position="163"/>
        <end position="190"/>
    </location>
</feature>
<protein>
    <submittedName>
        <fullName evidence="2">Protein restricted tev movement 2</fullName>
    </submittedName>
</protein>
<dbReference type="EMBL" id="JAOAOG010000008">
    <property type="protein sequence ID" value="KAJ6255249.1"/>
    <property type="molecule type" value="Genomic_DNA"/>
</dbReference>
<evidence type="ECO:0000256" key="1">
    <source>
        <dbReference type="SAM" id="MobiDB-lite"/>
    </source>
</evidence>
<dbReference type="Proteomes" id="UP001150062">
    <property type="component" value="Unassembled WGS sequence"/>
</dbReference>
<sequence length="857" mass="100852">MFILPRGISIEEGIFKINELPQPFKNKTQPSRSIQSNEELKWLQGILQIGEMSAEQALDSHCLFLLDLINIVNPTKHNQVRVTNDEEKQKRKNLAEFLCALKKMKCPFFENFPRKEFLFGDIKGIKYCMNCINWVRDYFNNNGILREKSQSVRKFYIFRSKQTSNGNENENGNENKNEKKTRKNSNKKDEVIVDQVNQLLNEKEIPEMKFNQNKYTLKIRNLFWLDKKERNEILKTKRREVGYGYSQSKEPNFSNNGDFQNDQNSDHDFFSSDGNDGNWSKLETKQEQEEEEQELETKQEEEEEEEEEQEQEENQKYKKKLVNDYGYEVEHQPNYDYSDSFIESTISSNVVFSEMETDGESDNINSLENSENDSENNQNNKNTVNSKKSKNNQESKFNEFIKAPRFNTTNQYLSNDLETLISIINSKQETTIPNCKHYIYLFFFLFNTIDEWKSNNHRKSLAYKNSKLIENYDELIENVYLDVLDITKMGNFEFQCKIIREKGLTKKKKTRKKNFSKIDFSFDQGYTEEDNSKTKTTKKPKRKNISKIIFSEEEEEDKDKDKDKGGVGGDNKKDKNKIKKKKQEKEDDHEETVASISLNGKRITITTKIGNKTEKIFSSPLNDVVLSIKPNDLTLLSFKTNKQKKTKKTKNQKLQDQLNTENWKNMDQYICKFNDKHHCVQCLFTTIYFQYAKNLKKTIGYNPTSKIVPERFDFQKRISPSNVKVKKSFYKLYSDIGKIDLSTKPTKITQGFYNKGGVNFFINVFLQRSYPLQAAYLKITKKNLIIGSKSSTLYKLSFNNEITIQKHPTFNYFKLSGNRKNTCRATKEKSVIIVCKKKFERSLIIRTILHFMSQDKI</sequence>
<feature type="compositionally biased region" description="Polar residues" evidence="1">
    <location>
        <begin position="245"/>
        <end position="263"/>
    </location>
</feature>
<name>A0ABQ8ZEG0_9EUKA</name>
<accession>A0ABQ8ZEG0</accession>
<organism evidence="2 3">
    <name type="scientific">Anaeramoeba flamelloides</name>
    <dbReference type="NCBI Taxonomy" id="1746091"/>
    <lineage>
        <taxon>Eukaryota</taxon>
        <taxon>Metamonada</taxon>
        <taxon>Anaeramoebidae</taxon>
        <taxon>Anaeramoeba</taxon>
    </lineage>
</organism>
<comment type="caution">
    <text evidence="2">The sequence shown here is derived from an EMBL/GenBank/DDBJ whole genome shotgun (WGS) entry which is preliminary data.</text>
</comment>
<reference evidence="2" key="1">
    <citation type="submission" date="2022-08" db="EMBL/GenBank/DDBJ databases">
        <title>Novel sulfate-reducing endosymbionts in the free-living metamonad Anaeramoeba.</title>
        <authorList>
            <person name="Jerlstrom-Hultqvist J."/>
            <person name="Cepicka I."/>
            <person name="Gallot-Lavallee L."/>
            <person name="Salas-Leiva D."/>
            <person name="Curtis B.A."/>
            <person name="Zahonova K."/>
            <person name="Pipaliya S."/>
            <person name="Dacks J."/>
            <person name="Roger A.J."/>
        </authorList>
    </citation>
    <scope>NUCLEOTIDE SEQUENCE</scope>
    <source>
        <strain evidence="2">Schooner1</strain>
    </source>
</reference>
<feature type="region of interest" description="Disordered" evidence="1">
    <location>
        <begin position="556"/>
        <end position="593"/>
    </location>
</feature>